<dbReference type="EMBL" id="QRBW01000007">
    <property type="protein sequence ID" value="RDT60960.1"/>
    <property type="molecule type" value="Genomic_DNA"/>
</dbReference>
<comment type="caution">
    <text evidence="3">The sequence shown here is derived from an EMBL/GenBank/DDBJ whole genome shotgun (WGS) entry which is preliminary data.</text>
</comment>
<evidence type="ECO:0000256" key="1">
    <source>
        <dbReference type="ARBA" id="ARBA00023172"/>
    </source>
</evidence>
<sequence>MKFGPNSPPFHESRSLANRPYEKERGEEFAQCLLGHKNLTMTKKYLDVRGADYVMV</sequence>
<organism evidence="3 4">
    <name type="scientific">Enterobacter roggenkampii</name>
    <dbReference type="NCBI Taxonomy" id="1812935"/>
    <lineage>
        <taxon>Bacteria</taxon>
        <taxon>Pseudomonadati</taxon>
        <taxon>Pseudomonadota</taxon>
        <taxon>Gammaproteobacteria</taxon>
        <taxon>Enterobacterales</taxon>
        <taxon>Enterobacteriaceae</taxon>
        <taxon>Enterobacter</taxon>
        <taxon>Enterobacter cloacae complex</taxon>
    </lineage>
</organism>
<name>A0ABD7H0F7_9ENTR</name>
<gene>
    <name evidence="3" type="ORF">DXF87_05200</name>
</gene>
<keyword evidence="1" id="KW-0233">DNA recombination</keyword>
<protein>
    <submittedName>
        <fullName evidence="3">Integrase</fullName>
    </submittedName>
</protein>
<dbReference type="Gene3D" id="1.10.443.10">
    <property type="entry name" value="Intergrase catalytic core"/>
    <property type="match status" value="1"/>
</dbReference>
<dbReference type="Proteomes" id="UP000255291">
    <property type="component" value="Unassembled WGS sequence"/>
</dbReference>
<evidence type="ECO:0000313" key="4">
    <source>
        <dbReference type="Proteomes" id="UP000255291"/>
    </source>
</evidence>
<evidence type="ECO:0000313" key="3">
    <source>
        <dbReference type="EMBL" id="RDT60960.1"/>
    </source>
</evidence>
<dbReference type="AlphaFoldDB" id="A0ABD7H0F7"/>
<dbReference type="InterPro" id="IPR013762">
    <property type="entry name" value="Integrase-like_cat_sf"/>
</dbReference>
<feature type="region of interest" description="Disordered" evidence="2">
    <location>
        <begin position="1"/>
        <end position="22"/>
    </location>
</feature>
<dbReference type="InterPro" id="IPR011010">
    <property type="entry name" value="DNA_brk_join_enz"/>
</dbReference>
<evidence type="ECO:0000256" key="2">
    <source>
        <dbReference type="SAM" id="MobiDB-lite"/>
    </source>
</evidence>
<accession>A0ABD7H0F7</accession>
<dbReference type="GO" id="GO:0006310">
    <property type="term" value="P:DNA recombination"/>
    <property type="evidence" value="ECO:0007669"/>
    <property type="project" value="UniProtKB-KW"/>
</dbReference>
<proteinExistence type="predicted"/>
<reference evidence="3 4" key="1">
    <citation type="submission" date="2018-07" db="EMBL/GenBank/DDBJ databases">
        <title>The use of a cohorting ward and systematic surveillance cultures for the control of a Klebsiella pneumoniae carbapenemase (KPC)-producing Enterobacteriaceae outbreak.</title>
        <authorList>
            <person name="Doi Y."/>
        </authorList>
    </citation>
    <scope>NUCLEOTIDE SEQUENCE [LARGE SCALE GENOMIC DNA]</scope>
    <source>
        <strain evidence="3 4">1-RC-17-04017</strain>
    </source>
</reference>
<dbReference type="SUPFAM" id="SSF56349">
    <property type="entry name" value="DNA breaking-rejoining enzymes"/>
    <property type="match status" value="1"/>
</dbReference>